<keyword evidence="9 10" id="KW-0998">Cell outer membrane</keyword>
<feature type="domain" description="TonB-dependent receptor-like beta-barrel" evidence="13">
    <location>
        <begin position="264"/>
        <end position="640"/>
    </location>
</feature>
<accession>A0ABW9ZTS9</accession>
<keyword evidence="16" id="KW-1185">Reference proteome</keyword>
<dbReference type="EMBL" id="JAACJS010000015">
    <property type="protein sequence ID" value="NCI50553.1"/>
    <property type="molecule type" value="Genomic_DNA"/>
</dbReference>
<evidence type="ECO:0000256" key="4">
    <source>
        <dbReference type="ARBA" id="ARBA00022692"/>
    </source>
</evidence>
<dbReference type="PANTHER" id="PTHR30069">
    <property type="entry name" value="TONB-DEPENDENT OUTER MEMBRANE RECEPTOR"/>
    <property type="match status" value="1"/>
</dbReference>
<protein>
    <submittedName>
        <fullName evidence="15">TonB-dependent receptor</fullName>
    </submittedName>
</protein>
<sequence length="665" mass="74632">MKNDKLLTSLHKRGSMLSGDLVQHYRGNCPFSSRTLYAACIALCIAAFPVLAAAQSTLPAASELKKLSFEELMNIEVTSVSKAPEKLTEVASAIQVLTNDDIYRSTANSLPEALRLASNLQVAKTNSHDWAISARGFNATPLRNNTLSNKLLVMIDGRSVYTPLFGGVFWDVQNVMLQDIDRIEVVSGPGGTLWGANAVNGVINVMTKSARETQGMFVTASTGTFLENHLAARFGTRIDTNLYLRVYGQHFNQGSMKLGNGSDARDNWNLTQAGFRLDYYPSSKNYLSIHGDVYGGTEESPVNSTQNGQNLTGRWVHSFSNNSELVVQAYFDRTWKLLSATNFRELLNTYDLDVQHRFRLNRSNTILYGFGYRYMDDNTSNSFNPLRRRLNLINTFIQDQISIVPKKLEFTVGTKFLYNDYSKMEFQPSARLAYTPTQHHTIWGAVSRSVRTPSRFETELVPSTTLGTLAGFKSEKVIAYELGYRASIADRVSLSLAGFYNYYTDLRSFNTNPAAPPTYIFGNDQRANTWGFEFSSNAVLTGWWRIRTGYTFLDKKFESTKPTVLPTSAYIEALDPKHQVMFQSIMNVTRNLQWDVTARHVGDIESVLTVGVGVVSYTTFDVRLAWEGKKVTYTLQGQNLAAADHTEFVTRQVPRNISAKISFRF</sequence>
<dbReference type="PANTHER" id="PTHR30069:SF29">
    <property type="entry name" value="HEMOGLOBIN AND HEMOGLOBIN-HAPTOGLOBIN-BINDING PROTEIN 1-RELATED"/>
    <property type="match status" value="1"/>
</dbReference>
<dbReference type="InterPro" id="IPR012910">
    <property type="entry name" value="Plug_dom"/>
</dbReference>
<dbReference type="Gene3D" id="2.170.130.10">
    <property type="entry name" value="TonB-dependent receptor, plug domain"/>
    <property type="match status" value="1"/>
</dbReference>
<evidence type="ECO:0000256" key="9">
    <source>
        <dbReference type="ARBA" id="ARBA00023237"/>
    </source>
</evidence>
<comment type="subcellular location">
    <subcellularLocation>
        <location evidence="1 10">Cell outer membrane</location>
        <topology evidence="1 10">Multi-pass membrane protein</topology>
    </subcellularLocation>
</comment>
<evidence type="ECO:0000256" key="2">
    <source>
        <dbReference type="ARBA" id="ARBA00022448"/>
    </source>
</evidence>
<keyword evidence="12" id="KW-1133">Transmembrane helix</keyword>
<evidence type="ECO:0000256" key="10">
    <source>
        <dbReference type="PROSITE-ProRule" id="PRU01360"/>
    </source>
</evidence>
<dbReference type="PROSITE" id="PS52016">
    <property type="entry name" value="TONB_DEPENDENT_REC_3"/>
    <property type="match status" value="1"/>
</dbReference>
<dbReference type="SUPFAM" id="SSF56935">
    <property type="entry name" value="Porins"/>
    <property type="match status" value="1"/>
</dbReference>
<dbReference type="Gene3D" id="2.40.170.20">
    <property type="entry name" value="TonB-dependent receptor, beta-barrel domain"/>
    <property type="match status" value="1"/>
</dbReference>
<evidence type="ECO:0000256" key="7">
    <source>
        <dbReference type="ARBA" id="ARBA00023136"/>
    </source>
</evidence>
<keyword evidence="4 10" id="KW-0812">Transmembrane</keyword>
<feature type="transmembrane region" description="Helical" evidence="12">
    <location>
        <begin position="36"/>
        <end position="54"/>
    </location>
</feature>
<evidence type="ECO:0000256" key="8">
    <source>
        <dbReference type="ARBA" id="ARBA00023170"/>
    </source>
</evidence>
<evidence type="ECO:0000256" key="11">
    <source>
        <dbReference type="RuleBase" id="RU003357"/>
    </source>
</evidence>
<comment type="similarity">
    <text evidence="10 11">Belongs to the TonB-dependent receptor family.</text>
</comment>
<evidence type="ECO:0000259" key="13">
    <source>
        <dbReference type="Pfam" id="PF00593"/>
    </source>
</evidence>
<evidence type="ECO:0000259" key="14">
    <source>
        <dbReference type="Pfam" id="PF07715"/>
    </source>
</evidence>
<keyword evidence="5" id="KW-0732">Signal</keyword>
<dbReference type="InterPro" id="IPR000531">
    <property type="entry name" value="Beta-barrel_TonB"/>
</dbReference>
<keyword evidence="6 11" id="KW-0798">TonB box</keyword>
<keyword evidence="3 10" id="KW-1134">Transmembrane beta strand</keyword>
<keyword evidence="7 10" id="KW-0472">Membrane</keyword>
<proteinExistence type="inferred from homology"/>
<evidence type="ECO:0000256" key="12">
    <source>
        <dbReference type="SAM" id="Phobius"/>
    </source>
</evidence>
<gene>
    <name evidence="15" type="ORF">GWC95_11505</name>
</gene>
<evidence type="ECO:0000256" key="6">
    <source>
        <dbReference type="ARBA" id="ARBA00023077"/>
    </source>
</evidence>
<evidence type="ECO:0000313" key="16">
    <source>
        <dbReference type="Proteomes" id="UP000753802"/>
    </source>
</evidence>
<dbReference type="InterPro" id="IPR039426">
    <property type="entry name" value="TonB-dep_rcpt-like"/>
</dbReference>
<comment type="caution">
    <text evidence="15">The sequence shown here is derived from an EMBL/GenBank/DDBJ whole genome shotgun (WGS) entry which is preliminary data.</text>
</comment>
<dbReference type="Pfam" id="PF00593">
    <property type="entry name" value="TonB_dep_Rec_b-barrel"/>
    <property type="match status" value="1"/>
</dbReference>
<evidence type="ECO:0000256" key="1">
    <source>
        <dbReference type="ARBA" id="ARBA00004571"/>
    </source>
</evidence>
<evidence type="ECO:0000256" key="5">
    <source>
        <dbReference type="ARBA" id="ARBA00022729"/>
    </source>
</evidence>
<dbReference type="Pfam" id="PF07715">
    <property type="entry name" value="Plug"/>
    <property type="match status" value="1"/>
</dbReference>
<name>A0ABW9ZTS9_9BACT</name>
<evidence type="ECO:0000256" key="3">
    <source>
        <dbReference type="ARBA" id="ARBA00022452"/>
    </source>
</evidence>
<keyword evidence="8 15" id="KW-0675">Receptor</keyword>
<dbReference type="InterPro" id="IPR036942">
    <property type="entry name" value="Beta-barrel_TonB_sf"/>
</dbReference>
<reference evidence="15 16" key="1">
    <citation type="submission" date="2020-01" db="EMBL/GenBank/DDBJ databases">
        <title>Genome analysis.</title>
        <authorList>
            <person name="Wu S."/>
            <person name="Wang G."/>
        </authorList>
    </citation>
    <scope>NUCLEOTIDE SEQUENCE [LARGE SCALE GENOMIC DNA]</scope>
    <source>
        <strain evidence="15 16">SYL130</strain>
    </source>
</reference>
<keyword evidence="2 10" id="KW-0813">Transport</keyword>
<evidence type="ECO:0000313" key="15">
    <source>
        <dbReference type="EMBL" id="NCI50553.1"/>
    </source>
</evidence>
<organism evidence="15 16">
    <name type="scientific">Sediminibacterium roseum</name>
    <dbReference type="NCBI Taxonomy" id="1978412"/>
    <lineage>
        <taxon>Bacteria</taxon>
        <taxon>Pseudomonadati</taxon>
        <taxon>Bacteroidota</taxon>
        <taxon>Chitinophagia</taxon>
        <taxon>Chitinophagales</taxon>
        <taxon>Chitinophagaceae</taxon>
        <taxon>Sediminibacterium</taxon>
    </lineage>
</organism>
<dbReference type="InterPro" id="IPR037066">
    <property type="entry name" value="Plug_dom_sf"/>
</dbReference>
<feature type="domain" description="TonB-dependent receptor plug" evidence="14">
    <location>
        <begin position="87"/>
        <end position="202"/>
    </location>
</feature>
<dbReference type="Proteomes" id="UP000753802">
    <property type="component" value="Unassembled WGS sequence"/>
</dbReference>
<dbReference type="RefSeq" id="WP_161818872.1">
    <property type="nucleotide sequence ID" value="NZ_JAACJS010000015.1"/>
</dbReference>